<dbReference type="RefSeq" id="XP_030965216.1">
    <property type="nucleotide sequence ID" value="XM_031109356.1"/>
</dbReference>
<dbReference type="RefSeq" id="XP_030965209.1">
    <property type="nucleotide sequence ID" value="XM_031109349.1"/>
</dbReference>
<keyword evidence="1" id="KW-0433">Leucine-rich repeat</keyword>
<dbReference type="PANTHER" id="PTHR36766:SF51">
    <property type="entry name" value="DISEASE RESISTANCE RPP13-LIKE PROTEIN 1"/>
    <property type="match status" value="1"/>
</dbReference>
<name>A0A7N2LIF7_QUELO</name>
<dbReference type="GO" id="GO:0005524">
    <property type="term" value="F:ATP binding"/>
    <property type="evidence" value="ECO:0007669"/>
    <property type="project" value="UniProtKB-KW"/>
</dbReference>
<dbReference type="RefSeq" id="XP_030965213.1">
    <property type="nucleotide sequence ID" value="XM_031109353.1"/>
</dbReference>
<protein>
    <recommendedName>
        <fullName evidence="13">Disease resistance RPP13-like protein 1</fullName>
    </recommendedName>
</protein>
<dbReference type="Pfam" id="PF00931">
    <property type="entry name" value="NB-ARC"/>
    <property type="match status" value="1"/>
</dbReference>
<dbReference type="Gramene" id="QL04p083795:mrna">
    <property type="protein sequence ID" value="QL04p083795:mrna:CDS:10"/>
    <property type="gene ID" value="QL04p083795"/>
</dbReference>
<dbReference type="InterPro" id="IPR032675">
    <property type="entry name" value="LRR_dom_sf"/>
</dbReference>
<gene>
    <name evidence="11" type="primary">LOC115986389</name>
</gene>
<dbReference type="PANTHER" id="PTHR36766">
    <property type="entry name" value="PLANT BROAD-SPECTRUM MILDEW RESISTANCE PROTEIN RPW8"/>
    <property type="match status" value="1"/>
</dbReference>
<feature type="coiled-coil region" evidence="6">
    <location>
        <begin position="708"/>
        <end position="737"/>
    </location>
</feature>
<evidence type="ECO:0000259" key="9">
    <source>
        <dbReference type="Pfam" id="PF23559"/>
    </source>
</evidence>
<dbReference type="PROSITE" id="PS51450">
    <property type="entry name" value="LRR"/>
    <property type="match status" value="1"/>
</dbReference>
<dbReference type="SUPFAM" id="SSF52058">
    <property type="entry name" value="L domain-like"/>
    <property type="match status" value="2"/>
</dbReference>
<dbReference type="InterPro" id="IPR027417">
    <property type="entry name" value="P-loop_NTPase"/>
</dbReference>
<evidence type="ECO:0000256" key="6">
    <source>
        <dbReference type="SAM" id="Coils"/>
    </source>
</evidence>
<dbReference type="RefSeq" id="XP_030965217.1">
    <property type="nucleotide sequence ID" value="XM_031109357.1"/>
</dbReference>
<reference evidence="11" key="2">
    <citation type="submission" date="2021-01" db="UniProtKB">
        <authorList>
            <consortium name="EnsemblPlants"/>
        </authorList>
    </citation>
    <scope>IDENTIFICATION</scope>
</reference>
<dbReference type="InterPro" id="IPR041118">
    <property type="entry name" value="Rx_N"/>
</dbReference>
<feature type="domain" description="Disease resistance N-terminal" evidence="8">
    <location>
        <begin position="9"/>
        <end position="100"/>
    </location>
</feature>
<dbReference type="RefSeq" id="XP_030965205.1">
    <property type="nucleotide sequence ID" value="XM_031109345.1"/>
</dbReference>
<accession>A0A7N2LIF7</accession>
<reference evidence="11 12" key="1">
    <citation type="journal article" date="2016" name="G3 (Bethesda)">
        <title>First Draft Assembly and Annotation of the Genome of a California Endemic Oak Quercus lobata Nee (Fagaceae).</title>
        <authorList>
            <person name="Sork V.L."/>
            <person name="Fitz-Gibbon S.T."/>
            <person name="Puiu D."/>
            <person name="Crepeau M."/>
            <person name="Gugger P.F."/>
            <person name="Sherman R."/>
            <person name="Stevens K."/>
            <person name="Langley C.H."/>
            <person name="Pellegrini M."/>
            <person name="Salzberg S.L."/>
        </authorList>
    </citation>
    <scope>NUCLEOTIDE SEQUENCE [LARGE SCALE GENOMIC DNA]</scope>
    <source>
        <strain evidence="11 12">cv. SW786</strain>
    </source>
</reference>
<dbReference type="Gene3D" id="1.10.8.430">
    <property type="entry name" value="Helical domain of apoptotic protease-activating factors"/>
    <property type="match status" value="1"/>
</dbReference>
<dbReference type="RefSeq" id="XP_030965208.1">
    <property type="nucleotide sequence ID" value="XM_031109348.1"/>
</dbReference>
<evidence type="ECO:0000259" key="10">
    <source>
        <dbReference type="Pfam" id="PF25019"/>
    </source>
</evidence>
<dbReference type="RefSeq" id="XP_030965211.1">
    <property type="nucleotide sequence ID" value="XM_031109351.1"/>
</dbReference>
<dbReference type="RefSeq" id="XP_030965218.1">
    <property type="nucleotide sequence ID" value="XM_031109358.1"/>
</dbReference>
<dbReference type="RefSeq" id="XP_030965223.1">
    <property type="nucleotide sequence ID" value="XM_031109363.1"/>
</dbReference>
<dbReference type="RefSeq" id="XP_030965215.1">
    <property type="nucleotide sequence ID" value="XM_031109355.1"/>
</dbReference>
<evidence type="ECO:0000256" key="2">
    <source>
        <dbReference type="ARBA" id="ARBA00022737"/>
    </source>
</evidence>
<dbReference type="RefSeq" id="XP_030965204.1">
    <property type="nucleotide sequence ID" value="XM_031109344.1"/>
</dbReference>
<dbReference type="GeneID" id="115986389"/>
<dbReference type="RefSeq" id="XP_030965214.1">
    <property type="nucleotide sequence ID" value="XM_031109354.1"/>
</dbReference>
<evidence type="ECO:0000256" key="3">
    <source>
        <dbReference type="ARBA" id="ARBA00022741"/>
    </source>
</evidence>
<keyword evidence="5" id="KW-0067">ATP-binding</keyword>
<dbReference type="Pfam" id="PF25019">
    <property type="entry name" value="LRR_R13L1-DRL21"/>
    <property type="match status" value="1"/>
</dbReference>
<dbReference type="GO" id="GO:0043531">
    <property type="term" value="F:ADP binding"/>
    <property type="evidence" value="ECO:0007669"/>
    <property type="project" value="InterPro"/>
</dbReference>
<dbReference type="FunFam" id="3.40.50.300:FF:001091">
    <property type="entry name" value="Probable disease resistance protein At1g61300"/>
    <property type="match status" value="1"/>
</dbReference>
<dbReference type="RefSeq" id="XP_030965222.1">
    <property type="nucleotide sequence ID" value="XM_031109362.1"/>
</dbReference>
<dbReference type="RefSeq" id="XP_030965210.1">
    <property type="nucleotide sequence ID" value="XM_031109350.1"/>
</dbReference>
<dbReference type="Pfam" id="PF18052">
    <property type="entry name" value="Rx_N"/>
    <property type="match status" value="1"/>
</dbReference>
<dbReference type="KEGG" id="qlo:115986389"/>
<dbReference type="InterPro" id="IPR001611">
    <property type="entry name" value="Leu-rich_rpt"/>
</dbReference>
<evidence type="ECO:0000256" key="4">
    <source>
        <dbReference type="ARBA" id="ARBA00022821"/>
    </source>
</evidence>
<dbReference type="Gene3D" id="1.10.10.10">
    <property type="entry name" value="Winged helix-like DNA-binding domain superfamily/Winged helix DNA-binding domain"/>
    <property type="match status" value="1"/>
</dbReference>
<dbReference type="InterPro" id="IPR002182">
    <property type="entry name" value="NB-ARC"/>
</dbReference>
<dbReference type="Pfam" id="PF23559">
    <property type="entry name" value="WHD_DRP"/>
    <property type="match status" value="1"/>
</dbReference>
<evidence type="ECO:0000259" key="8">
    <source>
        <dbReference type="Pfam" id="PF18052"/>
    </source>
</evidence>
<dbReference type="RefSeq" id="XP_030965207.1">
    <property type="nucleotide sequence ID" value="XM_031109347.1"/>
</dbReference>
<keyword evidence="6" id="KW-0175">Coiled coil</keyword>
<dbReference type="PRINTS" id="PR00364">
    <property type="entry name" value="DISEASERSIST"/>
</dbReference>
<evidence type="ECO:0008006" key="13">
    <source>
        <dbReference type="Google" id="ProtNLM"/>
    </source>
</evidence>
<dbReference type="OMA" id="WETIDDE"/>
<dbReference type="InterPro" id="IPR056789">
    <property type="entry name" value="LRR_R13L1-DRL21"/>
</dbReference>
<keyword evidence="12" id="KW-1185">Reference proteome</keyword>
<evidence type="ECO:0000256" key="5">
    <source>
        <dbReference type="ARBA" id="ARBA00022840"/>
    </source>
</evidence>
<dbReference type="InterPro" id="IPR036388">
    <property type="entry name" value="WH-like_DNA-bd_sf"/>
</dbReference>
<dbReference type="RefSeq" id="XP_030965202.1">
    <property type="nucleotide sequence ID" value="XM_031109342.1"/>
</dbReference>
<proteinExistence type="predicted"/>
<dbReference type="FunFam" id="1.10.10.10:FF:000322">
    <property type="entry name" value="Probable disease resistance protein At1g63360"/>
    <property type="match status" value="1"/>
</dbReference>
<dbReference type="RefSeq" id="XP_030965221.1">
    <property type="nucleotide sequence ID" value="XM_031109361.1"/>
</dbReference>
<dbReference type="SUPFAM" id="SSF52047">
    <property type="entry name" value="RNI-like"/>
    <property type="match status" value="1"/>
</dbReference>
<feature type="domain" description="NB-ARC" evidence="7">
    <location>
        <begin position="180"/>
        <end position="348"/>
    </location>
</feature>
<dbReference type="GO" id="GO:0051707">
    <property type="term" value="P:response to other organism"/>
    <property type="evidence" value="ECO:0007669"/>
    <property type="project" value="UniProtKB-ARBA"/>
</dbReference>
<dbReference type="RefSeq" id="XP_030965203.1">
    <property type="nucleotide sequence ID" value="XM_031109343.1"/>
</dbReference>
<dbReference type="EnsemblPlants" id="QL04p083795:mrna">
    <property type="protein sequence ID" value="QL04p083795:mrna:CDS:10"/>
    <property type="gene ID" value="QL04p083795"/>
</dbReference>
<feature type="domain" description="Disease resistance protein winged helix" evidence="9">
    <location>
        <begin position="432"/>
        <end position="500"/>
    </location>
</feature>
<evidence type="ECO:0000256" key="1">
    <source>
        <dbReference type="ARBA" id="ARBA00022614"/>
    </source>
</evidence>
<dbReference type="Gene3D" id="3.40.50.300">
    <property type="entry name" value="P-loop containing nucleotide triphosphate hydrolases"/>
    <property type="match status" value="1"/>
</dbReference>
<dbReference type="OrthoDB" id="25838at2759"/>
<dbReference type="InterPro" id="IPR042197">
    <property type="entry name" value="Apaf_helical"/>
</dbReference>
<dbReference type="Proteomes" id="UP000594261">
    <property type="component" value="Chromosome 4"/>
</dbReference>
<dbReference type="EMBL" id="LRBV02000004">
    <property type="status" value="NOT_ANNOTATED_CDS"/>
    <property type="molecule type" value="Genomic_DNA"/>
</dbReference>
<keyword evidence="4" id="KW-0611">Plant defense</keyword>
<dbReference type="RefSeq" id="XP_030965212.1">
    <property type="nucleotide sequence ID" value="XM_031109352.1"/>
</dbReference>
<dbReference type="InterPro" id="IPR058922">
    <property type="entry name" value="WHD_DRP"/>
</dbReference>
<dbReference type="RefSeq" id="XP_030965201.1">
    <property type="nucleotide sequence ID" value="XM_031109341.1"/>
</dbReference>
<dbReference type="RefSeq" id="XP_030965220.1">
    <property type="nucleotide sequence ID" value="XM_031109360.1"/>
</dbReference>
<dbReference type="GO" id="GO:0006952">
    <property type="term" value="P:defense response"/>
    <property type="evidence" value="ECO:0007669"/>
    <property type="project" value="UniProtKB-KW"/>
</dbReference>
<evidence type="ECO:0000313" key="11">
    <source>
        <dbReference type="EnsemblPlants" id="QL04p083795:mrna:CDS:10"/>
    </source>
</evidence>
<keyword evidence="2" id="KW-0677">Repeat</keyword>
<dbReference type="RefSeq" id="XP_030965219.1">
    <property type="nucleotide sequence ID" value="XM_031109359.1"/>
</dbReference>
<dbReference type="RefSeq" id="XP_030965206.1">
    <property type="nucleotide sequence ID" value="XM_031109346.1"/>
</dbReference>
<keyword evidence="3" id="KW-0547">Nucleotide-binding</keyword>
<dbReference type="Gene3D" id="1.20.5.4130">
    <property type="match status" value="1"/>
</dbReference>
<dbReference type="Gene3D" id="3.80.10.10">
    <property type="entry name" value="Ribonuclease Inhibitor"/>
    <property type="match status" value="3"/>
</dbReference>
<feature type="domain" description="R13L1/DRL21-like LRR repeat region" evidence="10">
    <location>
        <begin position="693"/>
        <end position="820"/>
    </location>
</feature>
<evidence type="ECO:0000259" key="7">
    <source>
        <dbReference type="Pfam" id="PF00931"/>
    </source>
</evidence>
<evidence type="ECO:0000313" key="12">
    <source>
        <dbReference type="Proteomes" id="UP000594261"/>
    </source>
</evidence>
<dbReference type="SUPFAM" id="SSF52540">
    <property type="entry name" value="P-loop containing nucleoside triphosphate hydrolases"/>
    <property type="match status" value="1"/>
</dbReference>
<organism evidence="11 12">
    <name type="scientific">Quercus lobata</name>
    <name type="common">Valley oak</name>
    <dbReference type="NCBI Taxonomy" id="97700"/>
    <lineage>
        <taxon>Eukaryota</taxon>
        <taxon>Viridiplantae</taxon>
        <taxon>Streptophyta</taxon>
        <taxon>Embryophyta</taxon>
        <taxon>Tracheophyta</taxon>
        <taxon>Spermatophyta</taxon>
        <taxon>Magnoliopsida</taxon>
        <taxon>eudicotyledons</taxon>
        <taxon>Gunneridae</taxon>
        <taxon>Pentapetalae</taxon>
        <taxon>rosids</taxon>
        <taxon>fabids</taxon>
        <taxon>Fagales</taxon>
        <taxon>Fagaceae</taxon>
        <taxon>Quercus</taxon>
    </lineage>
</organism>
<dbReference type="InParanoid" id="A0A7N2LIF7"/>
<sequence length="1401" mass="158379">MSVIGEVALSALFEALVNKLTSSDLLKIFQQEQVHVDLNKWKKTLLKIHAVLDDAEEKRETSRLVKIWLDELEELAYDADDILDEFATEVLRRKLNAEPSTSKVRKFIPACCVGLSPSSFMFDANMRSKIAEIDSRLRRIGTEKNDLDLRGSTGGRTGTERSRVPTTSLVKEDHTYGRDEDKKTIIKLLLTSEPRDTQLSVIPIVGMGGLGKTTLAQLVYNDHDVNCYFDMKAWACVSEDFEIVRVTKAILESITDENCNINDLDKIQVKLKEKLYGKKFLVILDDVWNKDYDDWTKLRCPFEFGAPGSTIIVTTRDHAVSTIMGTTPPHQLKELSNDACWSLFIQHARGSTDSIAYPEFEEIGSEILDKCKGSPLAAKVLGGALRTKRNPNELKNVLNSKIWEKNGIMPVLELSYQYLPSHLKRCFAYCSLFPKDYEFEENELVLLWMAEGLVQETESNKSMEDLGVECFHDLLMRSFFQQSSNNGSLFVMHDLINDLARLAASGLFYRMEDALGSNKQSEISTKVRHFSYTQCFCEGTKKFENLRRNMHLRTFLPLLLPKYGQNYLTNYVPNCILPQFRCIRVLSLGGYYIIELPSSIGNLKHLRYLNLSHTPIRSLPESTSSLYNLQTLMLKGCYKLTKLPEKIRDLVNLRYLDITNANLIREMPVGIEKLKNLHTLSNFVVGKDNGSKIGDLMNLEFLRGRLCISSLENVLDAEDARRANLNGKKNLDALEIKWGFALNDTQNASIAKDVLDMLRPWTTVKELSIDGYVGVQFPTWLGDHSYSHIEDLKIVGCKQCKFLPAIGHLSSLKFLVIKRMSMVLTIGPEFYGEDFLKSFQKLETLRFEDMQEWQDWIPCGVEYGGFPHLRELFISQCPKLQGKLPHCLPSLEKFSISNCEQLVVSIPSLPMLHELEIVGCKEVVSNNIEELCLLESITFSIPGLKSLSKEFMEGLAKVKDLNIYNCNELTSLWQEQDSLISLVRLEIESCPSLINISLTSTLKTLNINGCGALKSLPMSNCTCLEYATIAKCSSLMSISKRQLPPTLKSLEIKDCENLQFLIDEGEASSLLLKEESINSNASLLEHLGIRDCPSLKCVLLRGDLFVKLKVLEIQSCSELTSLSSSNQLPIALKILEVDDCPKLESVADNLHNDASLESLGIRNCKEIKFLPEGLHKLCHLNDISISHCCSLVSFPDGGFLPTHLTNLSIWRCEKLEALPRVHMVTTLHIYKCPSIVSLPEEGLPTNLKELSLGGMTNCKQVFEWGLHRLSSLTCLTIFGDEFEDWQSFPEEEDGKMLLLLPTSLTSLSISGFPDIVFLSSKVFQNLSSLEELWIWYCPKLASLPENGLPPSLLQLLIFNCPVLKQHCKKGKGQEWLKNIINIPCVQIDSRSIYELQEEEQQ</sequence>